<evidence type="ECO:0000313" key="2">
    <source>
        <dbReference type="Proteomes" id="UP000075243"/>
    </source>
</evidence>
<keyword evidence="2" id="KW-1185">Reference proteome</keyword>
<dbReference type="AlphaFoldDB" id="A0A151SN27"/>
<accession>A0A151SN27</accession>
<protein>
    <submittedName>
        <fullName evidence="1">Retrovirus-related Pol polyprotein from transposon TNT 1-94</fullName>
    </submittedName>
</protein>
<dbReference type="PANTHER" id="PTHR47481">
    <property type="match status" value="1"/>
</dbReference>
<dbReference type="PANTHER" id="PTHR47481:SF22">
    <property type="entry name" value="RETROTRANSPOSON GAG DOMAIN-CONTAINING PROTEIN"/>
    <property type="match status" value="1"/>
</dbReference>
<proteinExistence type="predicted"/>
<reference evidence="1 2" key="1">
    <citation type="journal article" date="2012" name="Nat. Biotechnol.">
        <title>Draft genome sequence of pigeonpea (Cajanus cajan), an orphan legume crop of resource-poor farmers.</title>
        <authorList>
            <person name="Varshney R.K."/>
            <person name="Chen W."/>
            <person name="Li Y."/>
            <person name="Bharti A.K."/>
            <person name="Saxena R.K."/>
            <person name="Schlueter J.A."/>
            <person name="Donoghue M.T."/>
            <person name="Azam S."/>
            <person name="Fan G."/>
            <person name="Whaley A.M."/>
            <person name="Farmer A.D."/>
            <person name="Sheridan J."/>
            <person name="Iwata A."/>
            <person name="Tuteja R."/>
            <person name="Penmetsa R.V."/>
            <person name="Wu W."/>
            <person name="Upadhyaya H.D."/>
            <person name="Yang S.P."/>
            <person name="Shah T."/>
            <person name="Saxena K.B."/>
            <person name="Michael T."/>
            <person name="McCombie W.R."/>
            <person name="Yang B."/>
            <person name="Zhang G."/>
            <person name="Yang H."/>
            <person name="Wang J."/>
            <person name="Spillane C."/>
            <person name="Cook D.R."/>
            <person name="May G.D."/>
            <person name="Xu X."/>
            <person name="Jackson S.A."/>
        </authorList>
    </citation>
    <scope>NUCLEOTIDE SEQUENCE [LARGE SCALE GENOMIC DNA]</scope>
    <source>
        <strain evidence="2">cv. Asha</strain>
    </source>
</reference>
<dbReference type="Proteomes" id="UP000075243">
    <property type="component" value="Chromosome 11"/>
</dbReference>
<evidence type="ECO:0000313" key="1">
    <source>
        <dbReference type="EMBL" id="KYP56149.1"/>
    </source>
</evidence>
<sequence length="138" mass="16153">MLKETTSKALWEKLESIYASKSLINRLCWKMELYQLKMEIAKNLHDHINHFNQLVCQLLNVNEIFFDEEQAVLLLASLPMSYKSLVQILLVGKTPLKLDEVTSALRENERMMKNENINIESHVLVAQHSEQGRNNSWR</sequence>
<organism evidence="1 2">
    <name type="scientific">Cajanus cajan</name>
    <name type="common">Pigeon pea</name>
    <name type="synonym">Cajanus indicus</name>
    <dbReference type="NCBI Taxonomy" id="3821"/>
    <lineage>
        <taxon>Eukaryota</taxon>
        <taxon>Viridiplantae</taxon>
        <taxon>Streptophyta</taxon>
        <taxon>Embryophyta</taxon>
        <taxon>Tracheophyta</taxon>
        <taxon>Spermatophyta</taxon>
        <taxon>Magnoliopsida</taxon>
        <taxon>eudicotyledons</taxon>
        <taxon>Gunneridae</taxon>
        <taxon>Pentapetalae</taxon>
        <taxon>rosids</taxon>
        <taxon>fabids</taxon>
        <taxon>Fabales</taxon>
        <taxon>Fabaceae</taxon>
        <taxon>Papilionoideae</taxon>
        <taxon>50 kb inversion clade</taxon>
        <taxon>NPAAA clade</taxon>
        <taxon>indigoferoid/millettioid clade</taxon>
        <taxon>Phaseoleae</taxon>
        <taxon>Cajanus</taxon>
    </lineage>
</organism>
<name>A0A151SN27_CAJCA</name>
<gene>
    <name evidence="1" type="ORF">KK1_002386</name>
</gene>
<dbReference type="EMBL" id="CM003613">
    <property type="protein sequence ID" value="KYP56149.1"/>
    <property type="molecule type" value="Genomic_DNA"/>
</dbReference>
<dbReference type="Gramene" id="C.cajan_02324.t">
    <property type="protein sequence ID" value="C.cajan_02324.t.cds1"/>
    <property type="gene ID" value="C.cajan_02324"/>
</dbReference>
<dbReference type="Pfam" id="PF14223">
    <property type="entry name" value="Retrotran_gag_2"/>
    <property type="match status" value="1"/>
</dbReference>